<proteinExistence type="predicted"/>
<name>A0ACB7CGT6_9ASCO</name>
<comment type="caution">
    <text evidence="1">The sequence shown here is derived from an EMBL/GenBank/DDBJ whole genome shotgun (WGS) entry which is preliminary data.</text>
</comment>
<evidence type="ECO:0000313" key="2">
    <source>
        <dbReference type="Proteomes" id="UP000768646"/>
    </source>
</evidence>
<dbReference type="EMBL" id="JABTEG010000001">
    <property type="protein sequence ID" value="KAG4306284.1"/>
    <property type="molecule type" value="Genomic_DNA"/>
</dbReference>
<sequence>MDSFAQEEDYIKFDFSDEEAWKKIEKDSPDNQNPKKGFFQKTVAKMENLFKRKYLEDSSPISKRSRRKIEAPWAKDYSEETSVSRILHREILDFSNFISPTKEEHFVRELVVQRVNALIQKHWKNVQLCAFGSFDTMLYLPTSDIDLVILSLGPRIYETRKDLHKLSCYLRCSNVAKDIQVITGATVPIIKFIDTLTQIHVDISFNKPGGLISANIIKQHMKEHYALKPLVMFVKHFLNMRGLNEVFLGGLGSYSIICLVVSFLQRHPKLLSKEIKEQDNLGVLLMEFFELYGKLFNYNEVGISINDGGKYFSKRLRGWTKSSQPFLLSIQDPADPENDIAKSSRCILKIKATLGGAFDLLASRLYHVNKTIKPSSRRKRKKHNVHVDSILSAIVSIDTDIIEHRQMLKQIYNENKKILKPEI</sequence>
<gene>
    <name evidence="1" type="ORF">PORY_000272</name>
</gene>
<organism evidence="1 2">
    <name type="scientific">Pneumocystis oryctolagi</name>
    <dbReference type="NCBI Taxonomy" id="42067"/>
    <lineage>
        <taxon>Eukaryota</taxon>
        <taxon>Fungi</taxon>
        <taxon>Dikarya</taxon>
        <taxon>Ascomycota</taxon>
        <taxon>Taphrinomycotina</taxon>
        <taxon>Pneumocystomycetes</taxon>
        <taxon>Pneumocystaceae</taxon>
        <taxon>Pneumocystis</taxon>
    </lineage>
</organism>
<keyword evidence="2" id="KW-1185">Reference proteome</keyword>
<reference evidence="1 2" key="1">
    <citation type="journal article" date="2021" name="Commun. Biol.">
        <title>Genomic insights into the host specific adaptation of the Pneumocystis genus.</title>
        <authorList>
            <person name="Cisse O.H."/>
            <person name="Ma L."/>
            <person name="Dekker J.P."/>
            <person name="Khil P.P."/>
            <person name="Youn J.-H."/>
            <person name="Brenchley J.M."/>
            <person name="Blair R."/>
            <person name="Pahar B."/>
            <person name="Chabe M."/>
            <person name="Van Rompay K.K.A."/>
            <person name="Keesler R."/>
            <person name="Sukura A."/>
            <person name="Hirsch V."/>
            <person name="Kutty G."/>
            <person name="Liu Y."/>
            <person name="Peng L."/>
            <person name="Chen J."/>
            <person name="Song J."/>
            <person name="Weissenbacher-Lang C."/>
            <person name="Xu J."/>
            <person name="Upham N.S."/>
            <person name="Stajich J.E."/>
            <person name="Cuomo C.A."/>
            <person name="Cushion M.T."/>
            <person name="Kovacs J.A."/>
        </authorList>
    </citation>
    <scope>NUCLEOTIDE SEQUENCE [LARGE SCALE GENOMIC DNA]</scope>
    <source>
        <strain evidence="1 2">RABM</strain>
    </source>
</reference>
<accession>A0ACB7CGT6</accession>
<dbReference type="Proteomes" id="UP000768646">
    <property type="component" value="Unassembled WGS sequence"/>
</dbReference>
<protein>
    <submittedName>
        <fullName evidence="1">Uncharacterized protein</fullName>
    </submittedName>
</protein>
<evidence type="ECO:0000313" key="1">
    <source>
        <dbReference type="EMBL" id="KAG4306284.1"/>
    </source>
</evidence>